<dbReference type="Proteomes" id="UP001230426">
    <property type="component" value="Unassembled WGS sequence"/>
</dbReference>
<evidence type="ECO:0000256" key="4">
    <source>
        <dbReference type="ARBA" id="ARBA00022827"/>
    </source>
</evidence>
<dbReference type="SUPFAM" id="SSF56176">
    <property type="entry name" value="FAD-binding/transporter-associated domain-like"/>
    <property type="match status" value="1"/>
</dbReference>
<comment type="caution">
    <text evidence="8">The sequence shown here is derived from an EMBL/GenBank/DDBJ whole genome shotgun (WGS) entry which is preliminary data.</text>
</comment>
<dbReference type="InterPro" id="IPR016169">
    <property type="entry name" value="FAD-bd_PCMH_sub2"/>
</dbReference>
<reference evidence="8 9" key="1">
    <citation type="submission" date="2023-07" db="EMBL/GenBank/DDBJ databases">
        <title>Sequencing the genomes of 1000 actinobacteria strains.</title>
        <authorList>
            <person name="Klenk H.-P."/>
        </authorList>
    </citation>
    <scope>NUCLEOTIDE SEQUENCE [LARGE SCALE GENOMIC DNA]</scope>
    <source>
        <strain evidence="8 9">DSM 44109</strain>
    </source>
</reference>
<evidence type="ECO:0000256" key="6">
    <source>
        <dbReference type="SAM" id="MobiDB-lite"/>
    </source>
</evidence>
<dbReference type="InterPro" id="IPR006094">
    <property type="entry name" value="Oxid_FAD_bind_N"/>
</dbReference>
<protein>
    <submittedName>
        <fullName evidence="8">FAD/FMN-containing dehydrogenase</fullName>
    </submittedName>
</protein>
<feature type="region of interest" description="Disordered" evidence="6">
    <location>
        <begin position="437"/>
        <end position="458"/>
    </location>
</feature>
<dbReference type="Gene3D" id="3.30.43.10">
    <property type="entry name" value="Uridine Diphospho-n-acetylenolpyruvylglucosamine Reductase, domain 2"/>
    <property type="match status" value="1"/>
</dbReference>
<dbReference type="InterPro" id="IPR016167">
    <property type="entry name" value="FAD-bd_PCMH_sub1"/>
</dbReference>
<comment type="similarity">
    <text evidence="2">Belongs to the oxygen-dependent FAD-linked oxidoreductase family.</text>
</comment>
<evidence type="ECO:0000256" key="3">
    <source>
        <dbReference type="ARBA" id="ARBA00022630"/>
    </source>
</evidence>
<dbReference type="PANTHER" id="PTHR42973:SF39">
    <property type="entry name" value="FAD-BINDING PCMH-TYPE DOMAIN-CONTAINING PROTEIN"/>
    <property type="match status" value="1"/>
</dbReference>
<evidence type="ECO:0000313" key="8">
    <source>
        <dbReference type="EMBL" id="MDP9863944.1"/>
    </source>
</evidence>
<dbReference type="InterPro" id="IPR016166">
    <property type="entry name" value="FAD-bd_PCMH"/>
</dbReference>
<dbReference type="InterPro" id="IPR050416">
    <property type="entry name" value="FAD-linked_Oxidoreductase"/>
</dbReference>
<keyword evidence="3" id="KW-0285">Flavoprotein</keyword>
<name>A0ABT9R559_9ACTN</name>
<keyword evidence="9" id="KW-1185">Reference proteome</keyword>
<gene>
    <name evidence="8" type="ORF">J2S55_003210</name>
</gene>
<accession>A0ABT9R559</accession>
<dbReference type="InterPro" id="IPR036318">
    <property type="entry name" value="FAD-bd_PCMH-like_sf"/>
</dbReference>
<dbReference type="RefSeq" id="WP_306861263.1">
    <property type="nucleotide sequence ID" value="NZ_JAUSRB010000002.1"/>
</dbReference>
<proteinExistence type="inferred from homology"/>
<dbReference type="PANTHER" id="PTHR42973">
    <property type="entry name" value="BINDING OXIDOREDUCTASE, PUTATIVE (AFU_ORTHOLOGUE AFUA_1G17690)-RELATED"/>
    <property type="match status" value="1"/>
</dbReference>
<evidence type="ECO:0000313" key="9">
    <source>
        <dbReference type="Proteomes" id="UP001230426"/>
    </source>
</evidence>
<dbReference type="Pfam" id="PF01565">
    <property type="entry name" value="FAD_binding_4"/>
    <property type="match status" value="1"/>
</dbReference>
<dbReference type="PROSITE" id="PS51387">
    <property type="entry name" value="FAD_PCMH"/>
    <property type="match status" value="1"/>
</dbReference>
<evidence type="ECO:0000256" key="5">
    <source>
        <dbReference type="ARBA" id="ARBA00023002"/>
    </source>
</evidence>
<evidence type="ECO:0000256" key="2">
    <source>
        <dbReference type="ARBA" id="ARBA00005466"/>
    </source>
</evidence>
<keyword evidence="4" id="KW-0274">FAD</keyword>
<keyword evidence="5" id="KW-0560">Oxidoreductase</keyword>
<evidence type="ECO:0000256" key="1">
    <source>
        <dbReference type="ARBA" id="ARBA00001974"/>
    </source>
</evidence>
<organism evidence="8 9">
    <name type="scientific">Streptosporangium brasiliense</name>
    <dbReference type="NCBI Taxonomy" id="47480"/>
    <lineage>
        <taxon>Bacteria</taxon>
        <taxon>Bacillati</taxon>
        <taxon>Actinomycetota</taxon>
        <taxon>Actinomycetes</taxon>
        <taxon>Streptosporangiales</taxon>
        <taxon>Streptosporangiaceae</taxon>
        <taxon>Streptosporangium</taxon>
    </lineage>
</organism>
<sequence>MTIGNELRNAVRGRVLVAGDEGFEQAGRPWNLAVEQPVRAVVEAEDADDVAAVVGYARLAGLAVAAQPSGHGASGSADGVILLRTGRLGDLEVRPAERVARVGAGVQWGQVLAAAGPHGLTGLAGSSPVVSVTGYTLGGGLSWFGRRHGFAADSVRAFEVVDAEGRRARVSAGSDPELFWALRGGGGDFALVTAVEFELYPAPRLYGGRVMWPAERAAEVLEAFREITADAPEELSVWFDLLSFPPLPFLPDLLRGKALVAVDATFLGEGGEGQDLLRRLDKIGGAVMDSRGVLPVAELGGICAEPTDPGAGLSRGELLTGLDDAAAQVLLSRPIDPLLSVQIRHLGGALARPAEGGGACGHLTEPYSLYMFGIPSTPEAAAAVGERQSEIAAALVPHTSGRKPYTYLAPGERAAAAFTGDTITRLRDLKRARDPHGVFRSNYPVLDQRPERPHGGTR</sequence>
<feature type="compositionally biased region" description="Basic and acidic residues" evidence="6">
    <location>
        <begin position="448"/>
        <end position="458"/>
    </location>
</feature>
<comment type="cofactor">
    <cofactor evidence="1">
        <name>FAD</name>
        <dbReference type="ChEBI" id="CHEBI:57692"/>
    </cofactor>
</comment>
<evidence type="ECO:0000259" key="7">
    <source>
        <dbReference type="PROSITE" id="PS51387"/>
    </source>
</evidence>
<dbReference type="Gene3D" id="3.40.462.20">
    <property type="match status" value="1"/>
</dbReference>
<feature type="domain" description="FAD-binding PCMH-type" evidence="7">
    <location>
        <begin position="33"/>
        <end position="202"/>
    </location>
</feature>
<dbReference type="Gene3D" id="3.30.465.10">
    <property type="match status" value="1"/>
</dbReference>
<dbReference type="EMBL" id="JAUSRB010000002">
    <property type="protein sequence ID" value="MDP9863944.1"/>
    <property type="molecule type" value="Genomic_DNA"/>
</dbReference>